<dbReference type="AlphaFoldDB" id="A0A1F5Q239"/>
<protein>
    <recommendedName>
        <fullName evidence="1">Shedu protein SduA C-terminal domain-containing protein</fullName>
    </recommendedName>
</protein>
<accession>A0A1F5Q239</accession>
<dbReference type="Pfam" id="PF14082">
    <property type="entry name" value="SduA_C"/>
    <property type="match status" value="1"/>
</dbReference>
<proteinExistence type="predicted"/>
<dbReference type="InterPro" id="IPR025359">
    <property type="entry name" value="SduA_C"/>
</dbReference>
<dbReference type="STRING" id="1817841.A3B10_02885"/>
<evidence type="ECO:0000313" key="2">
    <source>
        <dbReference type="EMBL" id="OGE96233.1"/>
    </source>
</evidence>
<name>A0A1F5Q239_9BACT</name>
<gene>
    <name evidence="2" type="ORF">A3B10_02885</name>
</gene>
<organism evidence="2 3">
    <name type="scientific">Candidatus Doudnabacteria bacterium RIFCSPLOWO2_01_FULL_44_21</name>
    <dbReference type="NCBI Taxonomy" id="1817841"/>
    <lineage>
        <taxon>Bacteria</taxon>
        <taxon>Candidatus Doudnaibacteriota</taxon>
    </lineage>
</organism>
<feature type="domain" description="Shedu protein SduA C-terminal" evidence="1">
    <location>
        <begin position="255"/>
        <end position="412"/>
    </location>
</feature>
<sequence>MNKNKIKITGADPEETLHKSLATKDVYFYTDGENGFELLSREIFKKKKIVLHYPYNRKTGENKYKFIQCIEYHEMPETLPRGFLKTWANGYGFTRELSPLIYFLEEKCPIISNIIVSSKLASEFFPNRNKIVFNASDLDKAYNRISPLLKRHRQEINILASDILHSIFPKKFEIEDKKYVTGSLGNYIEENRLTNEKLSDYDIDKITQLIQTLPNSNVSHEKVIATKEAIDKVFIETILENFNALIEQKTETETLEKKWQAFFKENGWIFSQLFSYPMVIFKNQAYVGGKSFENKGGKYADFIYKSEFSKNLAIIEIKTHKSKLLEGRPYRGKDVFSISRGLSGAINQVLDQRHTLQKDFYSVMNGEDIESFNSKCIVVAGNVSDLKKPQLKSFELFRNSNKDVEIVGFDELRRKIEIILKLFSTTPASKG</sequence>
<evidence type="ECO:0000259" key="1">
    <source>
        <dbReference type="Pfam" id="PF14082"/>
    </source>
</evidence>
<reference evidence="2 3" key="1">
    <citation type="journal article" date="2016" name="Nat. Commun.">
        <title>Thousands of microbial genomes shed light on interconnected biogeochemical processes in an aquifer system.</title>
        <authorList>
            <person name="Anantharaman K."/>
            <person name="Brown C.T."/>
            <person name="Hug L.A."/>
            <person name="Sharon I."/>
            <person name="Castelle C.J."/>
            <person name="Probst A.J."/>
            <person name="Thomas B.C."/>
            <person name="Singh A."/>
            <person name="Wilkins M.J."/>
            <person name="Karaoz U."/>
            <person name="Brodie E.L."/>
            <person name="Williams K.H."/>
            <person name="Hubbard S.S."/>
            <person name="Banfield J.F."/>
        </authorList>
    </citation>
    <scope>NUCLEOTIDE SEQUENCE [LARGE SCALE GENOMIC DNA]</scope>
</reference>
<dbReference type="Proteomes" id="UP000177281">
    <property type="component" value="Unassembled WGS sequence"/>
</dbReference>
<comment type="caution">
    <text evidence="2">The sequence shown here is derived from an EMBL/GenBank/DDBJ whole genome shotgun (WGS) entry which is preliminary data.</text>
</comment>
<evidence type="ECO:0000313" key="3">
    <source>
        <dbReference type="Proteomes" id="UP000177281"/>
    </source>
</evidence>
<dbReference type="EMBL" id="MFFB01000006">
    <property type="protein sequence ID" value="OGE96233.1"/>
    <property type="molecule type" value="Genomic_DNA"/>
</dbReference>